<evidence type="ECO:0000313" key="13">
    <source>
        <dbReference type="EMBL" id="TDD65443.1"/>
    </source>
</evidence>
<proteinExistence type="predicted"/>
<dbReference type="GO" id="GO:0005886">
    <property type="term" value="C:plasma membrane"/>
    <property type="evidence" value="ECO:0007669"/>
    <property type="project" value="TreeGrafter"/>
</dbReference>
<keyword evidence="3" id="KW-0813">Transport</keyword>
<dbReference type="EMBL" id="SMKU01000411">
    <property type="protein sequence ID" value="TDD65443.1"/>
    <property type="molecule type" value="Genomic_DNA"/>
</dbReference>
<dbReference type="CDD" id="cd00211">
    <property type="entry name" value="PTS_IIA_fru"/>
    <property type="match status" value="1"/>
</dbReference>
<evidence type="ECO:0000256" key="6">
    <source>
        <dbReference type="ARBA" id="ARBA00022679"/>
    </source>
</evidence>
<dbReference type="InterPro" id="IPR002178">
    <property type="entry name" value="PTS_EIIA_type-2_dom"/>
</dbReference>
<dbReference type="RefSeq" id="WP_131902841.1">
    <property type="nucleotide sequence ID" value="NZ_SMKU01000411.1"/>
</dbReference>
<evidence type="ECO:0000256" key="5">
    <source>
        <dbReference type="ARBA" id="ARBA00022597"/>
    </source>
</evidence>
<dbReference type="InterPro" id="IPR050893">
    <property type="entry name" value="Sugar_PTS"/>
</dbReference>
<dbReference type="OrthoDB" id="1640042at2"/>
<dbReference type="PANTHER" id="PTHR30181">
    <property type="entry name" value="MANNITOL PERMEASE IIC COMPONENT"/>
    <property type="match status" value="1"/>
</dbReference>
<comment type="caution">
    <text evidence="13">The sequence shown here is derived from an EMBL/GenBank/DDBJ whole genome shotgun (WGS) entry which is preliminary data.</text>
</comment>
<comment type="function">
    <text evidence="1">The phosphoenolpyruvate-dependent sugar phosphotransferase system (sugar PTS), a major carbohydrate active transport system, catalyzes the phosphorylation of incoming sugar substrates concomitantly with their translocation across the cell membrane. The enzyme II CmtAB PTS system is involved in D-mannitol transport.</text>
</comment>
<dbReference type="SUPFAM" id="SSF55804">
    <property type="entry name" value="Phoshotransferase/anion transport protein"/>
    <property type="match status" value="1"/>
</dbReference>
<accession>A0A4R5A0Z5</accession>
<evidence type="ECO:0000256" key="4">
    <source>
        <dbReference type="ARBA" id="ARBA00022553"/>
    </source>
</evidence>
<protein>
    <recommendedName>
        <fullName evidence="2">Mannitol-specific phosphotransferase enzyme IIA component</fullName>
    </recommendedName>
    <alternativeName>
        <fullName evidence="10">EIIA</fullName>
    </alternativeName>
    <alternativeName>
        <fullName evidence="11">EIII</fullName>
    </alternativeName>
    <alternativeName>
        <fullName evidence="9">PTS system mannitol-specific EIIA component</fullName>
    </alternativeName>
</protein>
<evidence type="ECO:0000256" key="9">
    <source>
        <dbReference type="ARBA" id="ARBA00029908"/>
    </source>
</evidence>
<dbReference type="Gene3D" id="3.40.930.10">
    <property type="entry name" value="Mannitol-specific EII, Chain A"/>
    <property type="match status" value="1"/>
</dbReference>
<evidence type="ECO:0000259" key="12">
    <source>
        <dbReference type="PROSITE" id="PS51094"/>
    </source>
</evidence>
<keyword evidence="14" id="KW-1185">Reference proteome</keyword>
<keyword evidence="4" id="KW-0597">Phosphoprotein</keyword>
<gene>
    <name evidence="13" type="ORF">E1298_41345</name>
</gene>
<evidence type="ECO:0000256" key="11">
    <source>
        <dbReference type="ARBA" id="ARBA00030962"/>
    </source>
</evidence>
<dbReference type="Proteomes" id="UP000294513">
    <property type="component" value="Unassembled WGS sequence"/>
</dbReference>
<evidence type="ECO:0000256" key="2">
    <source>
        <dbReference type="ARBA" id="ARBA00014783"/>
    </source>
</evidence>
<evidence type="ECO:0000256" key="3">
    <source>
        <dbReference type="ARBA" id="ARBA00022448"/>
    </source>
</evidence>
<reference evidence="13 14" key="1">
    <citation type="submission" date="2019-03" db="EMBL/GenBank/DDBJ databases">
        <title>Draft genome sequences of novel Actinobacteria.</title>
        <authorList>
            <person name="Sahin N."/>
            <person name="Ay H."/>
            <person name="Saygin H."/>
        </authorList>
    </citation>
    <scope>NUCLEOTIDE SEQUENCE [LARGE SCALE GENOMIC DNA]</scope>
    <source>
        <strain evidence="13 14">H3C3</strain>
    </source>
</reference>
<dbReference type="PROSITE" id="PS51094">
    <property type="entry name" value="PTS_EIIA_TYPE_2"/>
    <property type="match status" value="1"/>
</dbReference>
<dbReference type="PROSITE" id="PS00372">
    <property type="entry name" value="PTS_EIIA_TYPE_2_HIS"/>
    <property type="match status" value="1"/>
</dbReference>
<keyword evidence="7" id="KW-0598">Phosphotransferase system</keyword>
<keyword evidence="5 13" id="KW-0762">Sugar transport</keyword>
<name>A0A4R5A0Z5_9ACTN</name>
<dbReference type="GO" id="GO:0090563">
    <property type="term" value="F:protein-phosphocysteine-sugar phosphotransferase activity"/>
    <property type="evidence" value="ECO:0007669"/>
    <property type="project" value="TreeGrafter"/>
</dbReference>
<evidence type="ECO:0000256" key="7">
    <source>
        <dbReference type="ARBA" id="ARBA00022683"/>
    </source>
</evidence>
<keyword evidence="8" id="KW-0418">Kinase</keyword>
<dbReference type="GO" id="GO:0016301">
    <property type="term" value="F:kinase activity"/>
    <property type="evidence" value="ECO:0007669"/>
    <property type="project" value="UniProtKB-KW"/>
</dbReference>
<sequence>MADAFARLLDRRAIRVDAVAAGREDAVRQCGRTLADVGAVTAAYVDSMLERERSLSTYVGEGVALPHGTAPGRGAVLRDALAVLRFPDPIDWDGHPVTVAIAVAARGDGHVAVLAQLARLLLDPGRARDLREAATAADITRLLRPGKGDPVP</sequence>
<keyword evidence="6" id="KW-0808">Transferase</keyword>
<evidence type="ECO:0000313" key="14">
    <source>
        <dbReference type="Proteomes" id="UP000294513"/>
    </source>
</evidence>
<dbReference type="InterPro" id="IPR016152">
    <property type="entry name" value="PTrfase/Anion_transptr"/>
</dbReference>
<organism evidence="13 14">
    <name type="scientific">Actinomadura rubrisoli</name>
    <dbReference type="NCBI Taxonomy" id="2530368"/>
    <lineage>
        <taxon>Bacteria</taxon>
        <taxon>Bacillati</taxon>
        <taxon>Actinomycetota</taxon>
        <taxon>Actinomycetes</taxon>
        <taxon>Streptosporangiales</taxon>
        <taxon>Thermomonosporaceae</taxon>
        <taxon>Actinomadura</taxon>
    </lineage>
</organism>
<evidence type="ECO:0000256" key="8">
    <source>
        <dbReference type="ARBA" id="ARBA00022777"/>
    </source>
</evidence>
<dbReference type="Pfam" id="PF00359">
    <property type="entry name" value="PTS_EIIA_2"/>
    <property type="match status" value="1"/>
</dbReference>
<dbReference type="PANTHER" id="PTHR30181:SF2">
    <property type="entry name" value="PTS SYSTEM MANNITOL-SPECIFIC EIICBA COMPONENT"/>
    <property type="match status" value="1"/>
</dbReference>
<dbReference type="AlphaFoldDB" id="A0A4R5A0Z5"/>
<feature type="domain" description="PTS EIIA type-2" evidence="12">
    <location>
        <begin position="7"/>
        <end position="146"/>
    </location>
</feature>
<evidence type="ECO:0000256" key="10">
    <source>
        <dbReference type="ARBA" id="ARBA00030956"/>
    </source>
</evidence>
<dbReference type="GO" id="GO:0009401">
    <property type="term" value="P:phosphoenolpyruvate-dependent sugar phosphotransferase system"/>
    <property type="evidence" value="ECO:0007669"/>
    <property type="project" value="UniProtKB-KW"/>
</dbReference>
<evidence type="ECO:0000256" key="1">
    <source>
        <dbReference type="ARBA" id="ARBA00002434"/>
    </source>
</evidence>